<protein>
    <submittedName>
        <fullName evidence="3">Uncharacterized protein</fullName>
    </submittedName>
</protein>
<evidence type="ECO:0000256" key="1">
    <source>
        <dbReference type="ARBA" id="ARBA00005851"/>
    </source>
</evidence>
<evidence type="ECO:0000313" key="2">
    <source>
        <dbReference type="Proteomes" id="UP000887575"/>
    </source>
</evidence>
<dbReference type="GO" id="GO:0005125">
    <property type="term" value="F:cytokine activity"/>
    <property type="evidence" value="ECO:0007669"/>
    <property type="project" value="TreeGrafter"/>
</dbReference>
<dbReference type="SUPFAM" id="SSF55331">
    <property type="entry name" value="Tautomerase/MIF"/>
    <property type="match status" value="1"/>
</dbReference>
<dbReference type="InterPro" id="IPR014347">
    <property type="entry name" value="Tautomerase/MIF_sf"/>
</dbReference>
<proteinExistence type="inferred from homology"/>
<dbReference type="InterPro" id="IPR001398">
    <property type="entry name" value="Macrophage_inhib_fac"/>
</dbReference>
<keyword evidence="2" id="KW-1185">Reference proteome</keyword>
<organism evidence="2 3">
    <name type="scientific">Mesorhabditis belari</name>
    <dbReference type="NCBI Taxonomy" id="2138241"/>
    <lineage>
        <taxon>Eukaryota</taxon>
        <taxon>Metazoa</taxon>
        <taxon>Ecdysozoa</taxon>
        <taxon>Nematoda</taxon>
        <taxon>Chromadorea</taxon>
        <taxon>Rhabditida</taxon>
        <taxon>Rhabditina</taxon>
        <taxon>Rhabditomorpha</taxon>
        <taxon>Rhabditoidea</taxon>
        <taxon>Rhabditidae</taxon>
        <taxon>Mesorhabditinae</taxon>
        <taxon>Mesorhabditis</taxon>
    </lineage>
</organism>
<dbReference type="AlphaFoldDB" id="A0AAF3FP81"/>
<dbReference type="GO" id="GO:0050178">
    <property type="term" value="F:phenylpyruvate tautomerase activity"/>
    <property type="evidence" value="ECO:0007669"/>
    <property type="project" value="TreeGrafter"/>
</dbReference>
<dbReference type="WBParaSite" id="MBELARI_LOCUS7883">
    <property type="protein sequence ID" value="MBELARI_LOCUS7883"/>
    <property type="gene ID" value="MBELARI_LOCUS7883"/>
</dbReference>
<comment type="similarity">
    <text evidence="1">Belongs to the MIF family.</text>
</comment>
<sequence length="123" mass="13629">MPILRVVTNLTARQVPVDFETGLPRVIGAVMNKEIGKFWLELVTDARMTLGGTRDPAAFITVRSIGCVSALETPNLTAKITGFCAEKLKLPNDRIGIHYFDLEPHCIARAGLTMKEQFEKSKQ</sequence>
<dbReference type="GO" id="GO:0005615">
    <property type="term" value="C:extracellular space"/>
    <property type="evidence" value="ECO:0007669"/>
    <property type="project" value="TreeGrafter"/>
</dbReference>
<dbReference type="PANTHER" id="PTHR11954">
    <property type="entry name" value="D-DOPACHROME DECARBOXYLASE"/>
    <property type="match status" value="1"/>
</dbReference>
<accession>A0AAF3FP81</accession>
<name>A0AAF3FP81_9BILA</name>
<reference evidence="3" key="1">
    <citation type="submission" date="2024-02" db="UniProtKB">
        <authorList>
            <consortium name="WormBaseParasite"/>
        </authorList>
    </citation>
    <scope>IDENTIFICATION</scope>
</reference>
<dbReference type="PANTHER" id="PTHR11954:SF37">
    <property type="entry name" value="MIF-LIKE PROTEIN MIF-2"/>
    <property type="match status" value="1"/>
</dbReference>
<dbReference type="Proteomes" id="UP000887575">
    <property type="component" value="Unassembled WGS sequence"/>
</dbReference>
<dbReference type="Gene3D" id="3.30.429.10">
    <property type="entry name" value="Macrophage Migration Inhibitory Factor"/>
    <property type="match status" value="1"/>
</dbReference>
<evidence type="ECO:0000313" key="3">
    <source>
        <dbReference type="WBParaSite" id="MBELARI_LOCUS7883"/>
    </source>
</evidence>
<dbReference type="Pfam" id="PF01187">
    <property type="entry name" value="MIF"/>
    <property type="match status" value="1"/>
</dbReference>